<evidence type="ECO:0000313" key="2">
    <source>
        <dbReference type="Proteomes" id="UP000003973"/>
    </source>
</evidence>
<dbReference type="Pfam" id="PF04430">
    <property type="entry name" value="DUF498"/>
    <property type="match status" value="1"/>
</dbReference>
<proteinExistence type="predicted"/>
<comment type="caution">
    <text evidence="1">The sequence shown here is derived from an EMBL/GenBank/DDBJ whole genome shotgun (WGS) entry which is preliminary data.</text>
</comment>
<sequence>MDIQPENADNLQTVTACRANGITLDQTDYHGSLIVMPGTTPLPWHVKSFRELVLDDLLALTAYQPDIVLLGTGNETRRLPEDWIFSLLDNGIVIECMNGRAACGTYNMLLAEGRNALLALVMEEIK</sequence>
<dbReference type="RefSeq" id="WP_005876212.1">
    <property type="nucleotide sequence ID" value="NZ_CABMNL010000001.1"/>
</dbReference>
<organism evidence="1 2">
    <name type="scientific">Oxalobacter paraformigenes</name>
    <dbReference type="NCBI Taxonomy" id="556268"/>
    <lineage>
        <taxon>Bacteria</taxon>
        <taxon>Pseudomonadati</taxon>
        <taxon>Pseudomonadota</taxon>
        <taxon>Betaproteobacteria</taxon>
        <taxon>Burkholderiales</taxon>
        <taxon>Oxalobacteraceae</taxon>
        <taxon>Oxalobacter</taxon>
    </lineage>
</organism>
<evidence type="ECO:0000313" key="1">
    <source>
        <dbReference type="EMBL" id="EEO27293.1"/>
    </source>
</evidence>
<protein>
    <recommendedName>
        <fullName evidence="3">Xcc1710-like domain-containing protein</fullName>
    </recommendedName>
</protein>
<dbReference type="EMBL" id="ACDP02000028">
    <property type="protein sequence ID" value="EEO27293.1"/>
    <property type="molecule type" value="Genomic_DNA"/>
</dbReference>
<dbReference type="AlphaFoldDB" id="C3X257"/>
<reference evidence="1" key="1">
    <citation type="submission" date="2011-10" db="EMBL/GenBank/DDBJ databases">
        <title>The Genome Sequence of Oxalobacter formigenes HOxBLS.</title>
        <authorList>
            <consortium name="The Broad Institute Genome Sequencing Platform"/>
            <person name="Earl A."/>
            <person name="Ward D."/>
            <person name="Feldgarden M."/>
            <person name="Gevers D."/>
            <person name="Allison M.J."/>
            <person name="Humphrey S."/>
            <person name="Young S.K."/>
            <person name="Zeng Q."/>
            <person name="Gargeya S."/>
            <person name="Fitzgerald M."/>
            <person name="Haas B."/>
            <person name="Abouelleil A."/>
            <person name="Alvarado L."/>
            <person name="Arachchi H.M."/>
            <person name="Berlin A."/>
            <person name="Brown A."/>
            <person name="Chapman S.B."/>
            <person name="Chen Z."/>
            <person name="Dunbar C."/>
            <person name="Freedman E."/>
            <person name="Gearin G."/>
            <person name="Goldberg J."/>
            <person name="Griggs A."/>
            <person name="Gujja S."/>
            <person name="Heiman D."/>
            <person name="Howarth C."/>
            <person name="Larson L."/>
            <person name="Lui A."/>
            <person name="MacDonald P.J.P."/>
            <person name="Montmayeur A."/>
            <person name="Murphy C."/>
            <person name="Neiman D."/>
            <person name="Pearson M."/>
            <person name="Priest M."/>
            <person name="Roberts A."/>
            <person name="Saif S."/>
            <person name="Shea T."/>
            <person name="Shenoy N."/>
            <person name="Sisk P."/>
            <person name="Stolte C."/>
            <person name="Sykes S."/>
            <person name="Wortman J."/>
            <person name="Nusbaum C."/>
            <person name="Birren B."/>
        </authorList>
    </citation>
    <scope>NUCLEOTIDE SEQUENCE [LARGE SCALE GENOMIC DNA]</scope>
    <source>
        <strain evidence="1">HOxBLS</strain>
    </source>
</reference>
<dbReference type="Gene3D" id="3.40.1230.10">
    <property type="entry name" value="MTH938-like"/>
    <property type="match status" value="1"/>
</dbReference>
<keyword evidence="2" id="KW-1185">Reference proteome</keyword>
<dbReference type="PANTHER" id="PTHR21192">
    <property type="entry name" value="NUCLEAR PROTEIN E3-3"/>
    <property type="match status" value="1"/>
</dbReference>
<dbReference type="PANTHER" id="PTHR21192:SF2">
    <property type="entry name" value="NADH DEHYDROGENASE [UBIQUINONE] 1 ALPHA SUBCOMPLEX ASSEMBLY FACTOR 3"/>
    <property type="match status" value="1"/>
</dbReference>
<evidence type="ECO:0008006" key="3">
    <source>
        <dbReference type="Google" id="ProtNLM"/>
    </source>
</evidence>
<dbReference type="eggNOG" id="COG3737">
    <property type="taxonomic scope" value="Bacteria"/>
</dbReference>
<dbReference type="InterPro" id="IPR036748">
    <property type="entry name" value="MTH938-like_sf"/>
</dbReference>
<dbReference type="InterPro" id="IPR007523">
    <property type="entry name" value="NDUFAF3/AAMDC"/>
</dbReference>
<gene>
    <name evidence="1" type="ORF">OFAG_00446</name>
</gene>
<name>C3X257_9BURK</name>
<dbReference type="SUPFAM" id="SSF64076">
    <property type="entry name" value="MTH938-like"/>
    <property type="match status" value="1"/>
</dbReference>
<accession>C3X257</accession>
<dbReference type="Proteomes" id="UP000003973">
    <property type="component" value="Unassembled WGS sequence"/>
</dbReference>
<dbReference type="HOGENOM" id="CLU_074390_2_0_4"/>